<dbReference type="EMBL" id="JAUPFM010000012">
    <property type="protein sequence ID" value="KAK2835581.1"/>
    <property type="molecule type" value="Genomic_DNA"/>
</dbReference>
<feature type="region of interest" description="Disordered" evidence="1">
    <location>
        <begin position="80"/>
        <end position="99"/>
    </location>
</feature>
<dbReference type="AlphaFoldDB" id="A0AA88MFM0"/>
<keyword evidence="3" id="KW-1185">Reference proteome</keyword>
<accession>A0AA88MFM0</accession>
<sequence length="99" mass="11262">MPIMHQQVKSADKRHFNRVFNEARGKKQKCQERNMKSTSTRKTILRVATQRAALSSLCVLCCPSEELEEIACDCSLKCSTGDSDYTEKGSQRRQSDAIY</sequence>
<name>A0AA88MFM0_CHASR</name>
<proteinExistence type="predicted"/>
<evidence type="ECO:0000313" key="2">
    <source>
        <dbReference type="EMBL" id="KAK2835581.1"/>
    </source>
</evidence>
<dbReference type="Proteomes" id="UP001187415">
    <property type="component" value="Unassembled WGS sequence"/>
</dbReference>
<evidence type="ECO:0000256" key="1">
    <source>
        <dbReference type="SAM" id="MobiDB-lite"/>
    </source>
</evidence>
<protein>
    <submittedName>
        <fullName evidence="2">Uncharacterized protein</fullName>
    </submittedName>
</protein>
<feature type="compositionally biased region" description="Basic and acidic residues" evidence="1">
    <location>
        <begin position="85"/>
        <end position="99"/>
    </location>
</feature>
<evidence type="ECO:0000313" key="3">
    <source>
        <dbReference type="Proteomes" id="UP001187415"/>
    </source>
</evidence>
<reference evidence="2" key="1">
    <citation type="submission" date="2023-07" db="EMBL/GenBank/DDBJ databases">
        <title>Chromosome-level Genome Assembly of Striped Snakehead (Channa striata).</title>
        <authorList>
            <person name="Liu H."/>
        </authorList>
    </citation>
    <scope>NUCLEOTIDE SEQUENCE</scope>
    <source>
        <strain evidence="2">Gz</strain>
        <tissue evidence="2">Muscle</tissue>
    </source>
</reference>
<organism evidence="2 3">
    <name type="scientific">Channa striata</name>
    <name type="common">Snakehead murrel</name>
    <name type="synonym">Ophicephalus striatus</name>
    <dbReference type="NCBI Taxonomy" id="64152"/>
    <lineage>
        <taxon>Eukaryota</taxon>
        <taxon>Metazoa</taxon>
        <taxon>Chordata</taxon>
        <taxon>Craniata</taxon>
        <taxon>Vertebrata</taxon>
        <taxon>Euteleostomi</taxon>
        <taxon>Actinopterygii</taxon>
        <taxon>Neopterygii</taxon>
        <taxon>Teleostei</taxon>
        <taxon>Neoteleostei</taxon>
        <taxon>Acanthomorphata</taxon>
        <taxon>Anabantaria</taxon>
        <taxon>Anabantiformes</taxon>
        <taxon>Channoidei</taxon>
        <taxon>Channidae</taxon>
        <taxon>Channa</taxon>
    </lineage>
</organism>
<gene>
    <name evidence="2" type="ORF">Q5P01_016065</name>
</gene>
<comment type="caution">
    <text evidence="2">The sequence shown here is derived from an EMBL/GenBank/DDBJ whole genome shotgun (WGS) entry which is preliminary data.</text>
</comment>